<dbReference type="Proteomes" id="UP001177003">
    <property type="component" value="Chromosome 1"/>
</dbReference>
<reference evidence="1" key="1">
    <citation type="submission" date="2023-04" db="EMBL/GenBank/DDBJ databases">
        <authorList>
            <person name="Vijverberg K."/>
            <person name="Xiong W."/>
            <person name="Schranz E."/>
        </authorList>
    </citation>
    <scope>NUCLEOTIDE SEQUENCE</scope>
</reference>
<evidence type="ECO:0000313" key="2">
    <source>
        <dbReference type="Proteomes" id="UP001177003"/>
    </source>
</evidence>
<evidence type="ECO:0000313" key="1">
    <source>
        <dbReference type="EMBL" id="CAI9268428.1"/>
    </source>
</evidence>
<dbReference type="AlphaFoldDB" id="A0AA35YDC0"/>
<proteinExistence type="predicted"/>
<organism evidence="1 2">
    <name type="scientific">Lactuca saligna</name>
    <name type="common">Willowleaf lettuce</name>
    <dbReference type="NCBI Taxonomy" id="75948"/>
    <lineage>
        <taxon>Eukaryota</taxon>
        <taxon>Viridiplantae</taxon>
        <taxon>Streptophyta</taxon>
        <taxon>Embryophyta</taxon>
        <taxon>Tracheophyta</taxon>
        <taxon>Spermatophyta</taxon>
        <taxon>Magnoliopsida</taxon>
        <taxon>eudicotyledons</taxon>
        <taxon>Gunneridae</taxon>
        <taxon>Pentapetalae</taxon>
        <taxon>asterids</taxon>
        <taxon>campanulids</taxon>
        <taxon>Asterales</taxon>
        <taxon>Asteraceae</taxon>
        <taxon>Cichorioideae</taxon>
        <taxon>Cichorieae</taxon>
        <taxon>Lactucinae</taxon>
        <taxon>Lactuca</taxon>
    </lineage>
</organism>
<name>A0AA35YDC0_LACSI</name>
<accession>A0AA35YDC0</accession>
<protein>
    <submittedName>
        <fullName evidence="1">Uncharacterized protein</fullName>
    </submittedName>
</protein>
<dbReference type="EMBL" id="OX465077">
    <property type="protein sequence ID" value="CAI9268428.1"/>
    <property type="molecule type" value="Genomic_DNA"/>
</dbReference>
<gene>
    <name evidence="1" type="ORF">LSALG_LOCUS8855</name>
</gene>
<sequence length="123" mass="13288">MVVRNPPSTTAATTPHGFPVTHAKILLFTTSLAARDDIVPMAKLESSHPSWWSAVVPKIVNGSQRKLVGVGRTTIVKLLWTTEDGIIIIIRRRHRGMVAVPRSLVAFADRNIGGGGAMLVKEA</sequence>
<keyword evidence="2" id="KW-1185">Reference proteome</keyword>